<dbReference type="Gene3D" id="3.40.50.410">
    <property type="entry name" value="von Willebrand factor, type A domain"/>
    <property type="match status" value="1"/>
</dbReference>
<dbReference type="SUPFAM" id="SSF53300">
    <property type="entry name" value="vWA-like"/>
    <property type="match status" value="1"/>
</dbReference>
<evidence type="ECO:0008006" key="3">
    <source>
        <dbReference type="Google" id="ProtNLM"/>
    </source>
</evidence>
<gene>
    <name evidence="1" type="primary">Necator_chrIV.g16550</name>
    <name evidence="1" type="ORF">RB195_003253</name>
</gene>
<reference evidence="1 2" key="1">
    <citation type="submission" date="2023-08" db="EMBL/GenBank/DDBJ databases">
        <title>A Necator americanus chromosomal reference genome.</title>
        <authorList>
            <person name="Ilik V."/>
            <person name="Petrzelkova K.J."/>
            <person name="Pardy F."/>
            <person name="Fuh T."/>
            <person name="Niatou-Singa F.S."/>
            <person name="Gouil Q."/>
            <person name="Baker L."/>
            <person name="Ritchie M.E."/>
            <person name="Jex A.R."/>
            <person name="Gazzola D."/>
            <person name="Li H."/>
            <person name="Toshio Fujiwara R."/>
            <person name="Zhan B."/>
            <person name="Aroian R.V."/>
            <person name="Pafco B."/>
            <person name="Schwarz E.M."/>
        </authorList>
    </citation>
    <scope>NUCLEOTIDE SEQUENCE [LARGE SCALE GENOMIC DNA]</scope>
    <source>
        <strain evidence="1 2">Aroian</strain>
        <tissue evidence="1">Whole animal</tissue>
    </source>
</reference>
<accession>A0ABR1DMT0</accession>
<evidence type="ECO:0000313" key="2">
    <source>
        <dbReference type="Proteomes" id="UP001303046"/>
    </source>
</evidence>
<dbReference type="Proteomes" id="UP001303046">
    <property type="component" value="Unassembled WGS sequence"/>
</dbReference>
<dbReference type="InterPro" id="IPR036465">
    <property type="entry name" value="vWFA_dom_sf"/>
</dbReference>
<proteinExistence type="predicted"/>
<sequence>MTPPRAYFLLRSPHQIEFMRILVENIKDVRTGIVMMVNRPYVSLSMGKHSKQELSDWIDENRNYEPSWTLLGYAFTLARGMLTLEKSKHKSIILFSDGDPDKCRTDECEEFLEYDQLIEAYECREQGMQLLYIMVGTTIDEQRAIDVAGGVQNTVSVGDFHNLDVSILKEVVSTLCRPQL</sequence>
<protein>
    <recommendedName>
        <fullName evidence="3">VWFA domain-containing protein</fullName>
    </recommendedName>
</protein>
<comment type="caution">
    <text evidence="1">The sequence shown here is derived from an EMBL/GenBank/DDBJ whole genome shotgun (WGS) entry which is preliminary data.</text>
</comment>
<dbReference type="EMBL" id="JAVFWL010000004">
    <property type="protein sequence ID" value="KAK6751724.1"/>
    <property type="molecule type" value="Genomic_DNA"/>
</dbReference>
<evidence type="ECO:0000313" key="1">
    <source>
        <dbReference type="EMBL" id="KAK6751724.1"/>
    </source>
</evidence>
<name>A0ABR1DMT0_NECAM</name>
<organism evidence="1 2">
    <name type="scientific">Necator americanus</name>
    <name type="common">Human hookworm</name>
    <dbReference type="NCBI Taxonomy" id="51031"/>
    <lineage>
        <taxon>Eukaryota</taxon>
        <taxon>Metazoa</taxon>
        <taxon>Ecdysozoa</taxon>
        <taxon>Nematoda</taxon>
        <taxon>Chromadorea</taxon>
        <taxon>Rhabditida</taxon>
        <taxon>Rhabditina</taxon>
        <taxon>Rhabditomorpha</taxon>
        <taxon>Strongyloidea</taxon>
        <taxon>Ancylostomatidae</taxon>
        <taxon>Bunostominae</taxon>
        <taxon>Necator</taxon>
    </lineage>
</organism>
<keyword evidence="2" id="KW-1185">Reference proteome</keyword>